<accession>A0A0S2M0A3</accession>
<protein>
    <recommendedName>
        <fullName evidence="1">N-acetyltransferase domain-containing protein</fullName>
    </recommendedName>
</protein>
<dbReference type="CDD" id="cd04301">
    <property type="entry name" value="NAT_SF"/>
    <property type="match status" value="1"/>
</dbReference>
<dbReference type="GO" id="GO:0016747">
    <property type="term" value="F:acyltransferase activity, transferring groups other than amino-acyl groups"/>
    <property type="evidence" value="ECO:0007669"/>
    <property type="project" value="InterPro"/>
</dbReference>
<dbReference type="RefSeq" id="WP_062289105.1">
    <property type="nucleotide sequence ID" value="NZ_CP013200.1"/>
</dbReference>
<dbReference type="OrthoDB" id="4536199at2"/>
<dbReference type="Proteomes" id="UP000059574">
    <property type="component" value="Chromosome"/>
</dbReference>
<evidence type="ECO:0000259" key="1">
    <source>
        <dbReference type="PROSITE" id="PS51186"/>
    </source>
</evidence>
<dbReference type="InterPro" id="IPR016181">
    <property type="entry name" value="Acyl_CoA_acyltransferase"/>
</dbReference>
<dbReference type="SUPFAM" id="SSF55729">
    <property type="entry name" value="Acyl-CoA N-acyltransferases (Nat)"/>
    <property type="match status" value="1"/>
</dbReference>
<name>A0A0S2M0A3_9MICC</name>
<dbReference type="PROSITE" id="PS51186">
    <property type="entry name" value="GNAT"/>
    <property type="match status" value="1"/>
</dbReference>
<evidence type="ECO:0000313" key="3">
    <source>
        <dbReference type="Proteomes" id="UP000059574"/>
    </source>
</evidence>
<dbReference type="AlphaFoldDB" id="A0A0S2M0A3"/>
<dbReference type="EMBL" id="CP013200">
    <property type="protein sequence ID" value="ALO67070.1"/>
    <property type="molecule type" value="Genomic_DNA"/>
</dbReference>
<dbReference type="Pfam" id="PF00583">
    <property type="entry name" value="Acetyltransf_1"/>
    <property type="match status" value="1"/>
</dbReference>
<reference evidence="3" key="1">
    <citation type="submission" date="2015-11" db="EMBL/GenBank/DDBJ databases">
        <authorList>
            <person name="Kumar R."/>
            <person name="Singh D."/>
            <person name="Swarnkar M.K."/>
            <person name="Singh A.K."/>
            <person name="Kumar S."/>
        </authorList>
    </citation>
    <scope>NUCLEOTIDE SEQUENCE [LARGE SCALE GENOMIC DNA]</scope>
    <source>
        <strain evidence="3">ERGS4:06</strain>
    </source>
</reference>
<reference evidence="2 3" key="2">
    <citation type="journal article" date="2016" name="J. Biotechnol.">
        <title>Complete genome sequence of Arthrobacter alpinus ERGS4:06, a yellow pigmented bacterium tolerant to cold and radiations isolated from Sikkim Himalaya.</title>
        <authorList>
            <person name="Kumar R."/>
            <person name="Singh D."/>
            <person name="Swarnkar M.K."/>
            <person name="Singh A.K."/>
            <person name="Kumar S."/>
        </authorList>
    </citation>
    <scope>NUCLEOTIDE SEQUENCE [LARGE SCALE GENOMIC DNA]</scope>
    <source>
        <strain evidence="2 3">ERGS4:06</strain>
    </source>
</reference>
<proteinExistence type="predicted"/>
<gene>
    <name evidence="2" type="ORF">AS189_11895</name>
</gene>
<dbReference type="InterPro" id="IPR000182">
    <property type="entry name" value="GNAT_dom"/>
</dbReference>
<organism evidence="2 3">
    <name type="scientific">Arthrobacter alpinus</name>
    <dbReference type="NCBI Taxonomy" id="656366"/>
    <lineage>
        <taxon>Bacteria</taxon>
        <taxon>Bacillati</taxon>
        <taxon>Actinomycetota</taxon>
        <taxon>Actinomycetes</taxon>
        <taxon>Micrococcales</taxon>
        <taxon>Micrococcaceae</taxon>
        <taxon>Arthrobacter</taxon>
    </lineage>
</organism>
<sequence>MLNPPVALLPVYETFDGVAPSSVWVEVAAIFSSAFSVAPYFEDSVSLAEIVNWGPDLLALGGGRLSIARCAERAVGFALVHGLQGDDSWEGTLSSMVTTDLRITNMVSDPGNTVVVHELAVHSDYRGQGIARSALASALEHRTELNVVLGVYEQAEKARQMYARWGYQDLGAVLIHDGTVRMRVLIAELHTQTG</sequence>
<evidence type="ECO:0000313" key="2">
    <source>
        <dbReference type="EMBL" id="ALO67070.1"/>
    </source>
</evidence>
<feature type="domain" description="N-acetyltransferase" evidence="1">
    <location>
        <begin position="13"/>
        <end position="187"/>
    </location>
</feature>
<dbReference type="Gene3D" id="3.40.630.30">
    <property type="match status" value="1"/>
</dbReference>